<gene>
    <name evidence="1" type="ORF">OH76DRAFT_407977</name>
</gene>
<dbReference type="Proteomes" id="UP000256964">
    <property type="component" value="Unassembled WGS sequence"/>
</dbReference>
<reference evidence="1 2" key="1">
    <citation type="journal article" date="2018" name="Biotechnol. Biofuels">
        <title>Integrative visual omics of the white-rot fungus Polyporus brumalis exposes the biotechnological potential of its oxidative enzymes for delignifying raw plant biomass.</title>
        <authorList>
            <person name="Miyauchi S."/>
            <person name="Rancon A."/>
            <person name="Drula E."/>
            <person name="Hage H."/>
            <person name="Chaduli D."/>
            <person name="Favel A."/>
            <person name="Grisel S."/>
            <person name="Henrissat B."/>
            <person name="Herpoel-Gimbert I."/>
            <person name="Ruiz-Duenas F.J."/>
            <person name="Chevret D."/>
            <person name="Hainaut M."/>
            <person name="Lin J."/>
            <person name="Wang M."/>
            <person name="Pangilinan J."/>
            <person name="Lipzen A."/>
            <person name="Lesage-Meessen L."/>
            <person name="Navarro D."/>
            <person name="Riley R."/>
            <person name="Grigoriev I.V."/>
            <person name="Zhou S."/>
            <person name="Raouche S."/>
            <person name="Rosso M.N."/>
        </authorList>
    </citation>
    <scope>NUCLEOTIDE SEQUENCE [LARGE SCALE GENOMIC DNA]</scope>
    <source>
        <strain evidence="1 2">BRFM 1820</strain>
    </source>
</reference>
<dbReference type="AlphaFoldDB" id="A0A371DVW4"/>
<sequence length="111" mass="12474">MATTTPGPQDLETPQRLVPARSCFYYILCRPPREFELRGSSSPEDIFFLFLPVCVGSTVSYLPIPTTVRLYSHDLIDLSPCSTHSIIAAHTTRHSRKFPRSPPVYGGHRTL</sequence>
<organism evidence="1 2">
    <name type="scientific">Lentinus brumalis</name>
    <dbReference type="NCBI Taxonomy" id="2498619"/>
    <lineage>
        <taxon>Eukaryota</taxon>
        <taxon>Fungi</taxon>
        <taxon>Dikarya</taxon>
        <taxon>Basidiomycota</taxon>
        <taxon>Agaricomycotina</taxon>
        <taxon>Agaricomycetes</taxon>
        <taxon>Polyporales</taxon>
        <taxon>Polyporaceae</taxon>
        <taxon>Lentinus</taxon>
    </lineage>
</organism>
<accession>A0A371DVW4</accession>
<protein>
    <submittedName>
        <fullName evidence="1">Uncharacterized protein</fullName>
    </submittedName>
</protein>
<evidence type="ECO:0000313" key="2">
    <source>
        <dbReference type="Proteomes" id="UP000256964"/>
    </source>
</evidence>
<evidence type="ECO:0000313" key="1">
    <source>
        <dbReference type="EMBL" id="RDX56692.1"/>
    </source>
</evidence>
<proteinExistence type="predicted"/>
<name>A0A371DVW4_9APHY</name>
<keyword evidence="2" id="KW-1185">Reference proteome</keyword>
<dbReference type="EMBL" id="KZ857380">
    <property type="protein sequence ID" value="RDX56692.1"/>
    <property type="molecule type" value="Genomic_DNA"/>
</dbReference>